<reference evidence="2 3" key="1">
    <citation type="submission" date="2019-05" db="EMBL/GenBank/DDBJ databases">
        <title>Algicella ahnfeltiae gen. nov., sp. nov., a novel marine bacterium of the family Flavobacteriaceae isolated from a red alga.</title>
        <authorList>
            <person name="Nedashkovskaya O.I."/>
            <person name="Kukhlevskiy A.D."/>
            <person name="Kim S.-G."/>
            <person name="Zhukova N.V."/>
            <person name="Mikhailov V.V."/>
        </authorList>
    </citation>
    <scope>NUCLEOTIDE SEQUENCE [LARGE SCALE GENOMIC DNA]</scope>
    <source>
        <strain evidence="2 3">10Alg115</strain>
    </source>
</reference>
<dbReference type="OrthoDB" id="581140at2"/>
<feature type="chain" id="PRO_5022851264" evidence="1">
    <location>
        <begin position="20"/>
        <end position="322"/>
    </location>
</feature>
<evidence type="ECO:0000313" key="3">
    <source>
        <dbReference type="Proteomes" id="UP000306229"/>
    </source>
</evidence>
<dbReference type="AlphaFoldDB" id="A0A5B7TWM8"/>
<name>A0A5B7TWM8_9FLAO</name>
<proteinExistence type="predicted"/>
<protein>
    <submittedName>
        <fullName evidence="2">Uncharacterized protein</fullName>
    </submittedName>
</protein>
<evidence type="ECO:0000313" key="2">
    <source>
        <dbReference type="EMBL" id="QCX40638.1"/>
    </source>
</evidence>
<keyword evidence="1" id="KW-0732">Signal</keyword>
<dbReference type="Proteomes" id="UP000306229">
    <property type="component" value="Chromosome"/>
</dbReference>
<gene>
    <name evidence="2" type="ORF">FF125_20155</name>
</gene>
<organism evidence="2 3">
    <name type="scientific">Aureibaculum algae</name>
    <dbReference type="NCBI Taxonomy" id="2584122"/>
    <lineage>
        <taxon>Bacteria</taxon>
        <taxon>Pseudomonadati</taxon>
        <taxon>Bacteroidota</taxon>
        <taxon>Flavobacteriia</taxon>
        <taxon>Flavobacteriales</taxon>
        <taxon>Flavobacteriaceae</taxon>
        <taxon>Aureibaculum</taxon>
    </lineage>
</organism>
<dbReference type="EMBL" id="CP040749">
    <property type="protein sequence ID" value="QCX40638.1"/>
    <property type="molecule type" value="Genomic_DNA"/>
</dbReference>
<sequence length="322" mass="34003">MKKILLIVFAVLLSSHAFTQVGIGTTTPDVSAALDIDATDKGLLIPRMTTTQRTAIVSPALGLLVYDTDTKSIWNYDGTAWAEGSGGAGKFVDGDTSNIASYMDGPVTIGRTYSSSSHRLYVENRETTTNTRTAVKIEALYEGTGTSTATYGTHSSSENIGTGTIGYAIGTRSIIGNGATGSITNADAIRPEINNFGSMNYAIGSSININNNGTITNAYGEYIDYFGTGTVTNSYGLFISNTFNKGTGDNFAIYSASDADSYLEGNLGIGTESPQQKLHISGAMRLEPQATAPSGALGDLYVNTDGKLYFHNGTEWKEVSLL</sequence>
<feature type="signal peptide" evidence="1">
    <location>
        <begin position="1"/>
        <end position="19"/>
    </location>
</feature>
<dbReference type="RefSeq" id="WP_138951807.1">
    <property type="nucleotide sequence ID" value="NZ_CP040749.1"/>
</dbReference>
<keyword evidence="3" id="KW-1185">Reference proteome</keyword>
<dbReference type="KEGG" id="fbe:FF125_20155"/>
<evidence type="ECO:0000256" key="1">
    <source>
        <dbReference type="SAM" id="SignalP"/>
    </source>
</evidence>
<accession>A0A5B7TWM8</accession>